<keyword evidence="5" id="KW-0460">Magnesium</keyword>
<dbReference type="PANTHER" id="PTHR34047:SF7">
    <property type="entry name" value="RNA-DIRECTED DNA POLYMERASE"/>
    <property type="match status" value="1"/>
</dbReference>
<dbReference type="PRINTS" id="PR00866">
    <property type="entry name" value="RNADNAPOLMS"/>
</dbReference>
<comment type="similarity">
    <text evidence="8">Belongs to the bacterial reverse transcriptase family.</text>
</comment>
<reference evidence="11 12" key="1">
    <citation type="journal article" date="2012" name="J. Bacteriol.">
        <title>Complete genome sequence of Klebsiella pneumoniae subsp. pneumoniae HS11286, a multidrug-resistant strain isolated from human sputum.</title>
        <authorList>
            <person name="Liu P."/>
            <person name="Li P."/>
            <person name="Jiang X."/>
            <person name="Bi D."/>
            <person name="Xie Y."/>
            <person name="Tai C."/>
            <person name="Deng Z."/>
            <person name="Rajakumar K."/>
            <person name="Ou H.Y."/>
        </authorList>
    </citation>
    <scope>NUCLEOTIDE SEQUENCE [LARGE SCALE GENOMIC DNA]</scope>
    <source>
        <strain evidence="11 12">HS11286</strain>
    </source>
</reference>
<dbReference type="SUPFAM" id="SSF56672">
    <property type="entry name" value="DNA/RNA polymerases"/>
    <property type="match status" value="1"/>
</dbReference>
<protein>
    <recommendedName>
        <fullName evidence="1">RNA-directed DNA polymerase</fullName>
        <ecNumber evidence="1">2.7.7.49</ecNumber>
    </recommendedName>
</protein>
<dbReference type="AlphaFoldDB" id="A0A0H3H0F5"/>
<dbReference type="Proteomes" id="UP000007841">
    <property type="component" value="Chromosome"/>
</dbReference>
<dbReference type="InterPro" id="IPR000477">
    <property type="entry name" value="RT_dom"/>
</dbReference>
<dbReference type="GO" id="GO:0003964">
    <property type="term" value="F:RNA-directed DNA polymerase activity"/>
    <property type="evidence" value="ECO:0007669"/>
    <property type="project" value="UniProtKB-KW"/>
</dbReference>
<keyword evidence="7" id="KW-0051">Antiviral defense</keyword>
<sequence length="366" mass="42583">MKEKISKIDKNFYTDIFIKTSFQNEFEAGGVIPPIAKNQVSTISNKNKTFYSLAHSSPHYSIQTRIEKFLLKNIPLSASSFAFRKERSYLHYLEPHTQNVKYCHLDIVSFFHSIDVNIVRDTFSVYFSDEFLVKEKQSLLDAFMASVTLTAELDGVEKTFIPMGFKSSPSISNIIFRKIDILIQKFCDKNKITYTRYADDLLFSTKKENNILSSTFFINEISSILSINKFKLNKSKYLYKEGTISLGGYVIENILKDNSSGNIRLSSSKLNPLYKALYEIKKGSSSKHICIKVFNLKLKRFIYKKNKEKFEAKFYSSQLKNKLLGYRSYLLSFVIFHKKYKCINPIFLEKCVFLISEIESIMNRKF</sequence>
<dbReference type="RefSeq" id="YP_005227796.1">
    <property type="nucleotide sequence ID" value="NC_016845.1"/>
</dbReference>
<dbReference type="KEGG" id="kpm:KPHS_34960"/>
<evidence type="ECO:0000256" key="4">
    <source>
        <dbReference type="ARBA" id="ARBA00022723"/>
    </source>
</evidence>
<keyword evidence="4" id="KW-0479">Metal-binding</keyword>
<evidence type="ECO:0000256" key="7">
    <source>
        <dbReference type="ARBA" id="ARBA00023118"/>
    </source>
</evidence>
<evidence type="ECO:0000256" key="1">
    <source>
        <dbReference type="ARBA" id="ARBA00012493"/>
    </source>
</evidence>
<keyword evidence="2" id="KW-0808">Transferase</keyword>
<evidence type="ECO:0000313" key="11">
    <source>
        <dbReference type="EMBL" id="AEW62194.1"/>
    </source>
</evidence>
<dbReference type="GO" id="GO:0046872">
    <property type="term" value="F:metal ion binding"/>
    <property type="evidence" value="ECO:0007669"/>
    <property type="project" value="UniProtKB-KW"/>
</dbReference>
<organism evidence="11 12">
    <name type="scientific">Klebsiella pneumoniae subsp. pneumoniae (strain HS11286)</name>
    <dbReference type="NCBI Taxonomy" id="1125630"/>
    <lineage>
        <taxon>Bacteria</taxon>
        <taxon>Pseudomonadati</taxon>
        <taxon>Pseudomonadota</taxon>
        <taxon>Gammaproteobacteria</taxon>
        <taxon>Enterobacterales</taxon>
        <taxon>Enterobacteriaceae</taxon>
        <taxon>Klebsiella/Raoultella group</taxon>
        <taxon>Klebsiella</taxon>
        <taxon>Klebsiella pneumoniae complex</taxon>
    </lineage>
</organism>
<comment type="catalytic activity">
    <reaction evidence="9">
        <text>DNA(n) + a 2'-deoxyribonucleoside 5'-triphosphate = DNA(n+1) + diphosphate</text>
        <dbReference type="Rhea" id="RHEA:22508"/>
        <dbReference type="Rhea" id="RHEA-COMP:17339"/>
        <dbReference type="Rhea" id="RHEA-COMP:17340"/>
        <dbReference type="ChEBI" id="CHEBI:33019"/>
        <dbReference type="ChEBI" id="CHEBI:61560"/>
        <dbReference type="ChEBI" id="CHEBI:173112"/>
        <dbReference type="EC" id="2.7.7.49"/>
    </reaction>
</comment>
<dbReference type="PROSITE" id="PS50878">
    <property type="entry name" value="RT_POL"/>
    <property type="match status" value="1"/>
</dbReference>
<evidence type="ECO:0000256" key="2">
    <source>
        <dbReference type="ARBA" id="ARBA00022679"/>
    </source>
</evidence>
<dbReference type="PATRIC" id="fig|1125630.4.peg.3407"/>
<proteinExistence type="inferred from homology"/>
<accession>A0A0H3H0F5</accession>
<dbReference type="InterPro" id="IPR043502">
    <property type="entry name" value="DNA/RNA_pol_sf"/>
</dbReference>
<evidence type="ECO:0000256" key="8">
    <source>
        <dbReference type="ARBA" id="ARBA00034120"/>
    </source>
</evidence>
<evidence type="ECO:0000259" key="10">
    <source>
        <dbReference type="PROSITE" id="PS50878"/>
    </source>
</evidence>
<evidence type="ECO:0000256" key="6">
    <source>
        <dbReference type="ARBA" id="ARBA00022918"/>
    </source>
</evidence>
<dbReference type="PANTHER" id="PTHR34047">
    <property type="entry name" value="NUCLEAR INTRON MATURASE 1, MITOCHONDRIAL-RELATED"/>
    <property type="match status" value="1"/>
</dbReference>
<evidence type="ECO:0000256" key="3">
    <source>
        <dbReference type="ARBA" id="ARBA00022695"/>
    </source>
</evidence>
<gene>
    <name evidence="11" type="ordered locus">KPHS_34960</name>
</gene>
<keyword evidence="6 11" id="KW-0695">RNA-directed DNA polymerase</keyword>
<dbReference type="EC" id="2.7.7.49" evidence="1"/>
<evidence type="ECO:0000256" key="9">
    <source>
        <dbReference type="ARBA" id="ARBA00048173"/>
    </source>
</evidence>
<dbReference type="HOGENOM" id="CLU_028398_6_0_6"/>
<dbReference type="Pfam" id="PF00078">
    <property type="entry name" value="RVT_1"/>
    <property type="match status" value="1"/>
</dbReference>
<dbReference type="InterPro" id="IPR000123">
    <property type="entry name" value="Reverse_transcriptase_msDNA"/>
</dbReference>
<dbReference type="RefSeq" id="WP_000659976.1">
    <property type="nucleotide sequence ID" value="NC_016845.1"/>
</dbReference>
<feature type="domain" description="Reverse transcriptase" evidence="10">
    <location>
        <begin position="24"/>
        <end position="251"/>
    </location>
</feature>
<evidence type="ECO:0000256" key="5">
    <source>
        <dbReference type="ARBA" id="ARBA00022842"/>
    </source>
</evidence>
<dbReference type="InterPro" id="IPR051083">
    <property type="entry name" value="GrpII_Intron_Splice-Mob/Def"/>
</dbReference>
<name>A0A0H3H0F5_KLEPH</name>
<evidence type="ECO:0000313" key="12">
    <source>
        <dbReference type="Proteomes" id="UP000007841"/>
    </source>
</evidence>
<keyword evidence="3" id="KW-0548">Nucleotidyltransferase</keyword>
<keyword evidence="12" id="KW-1185">Reference proteome</keyword>
<dbReference type="GO" id="GO:0051607">
    <property type="term" value="P:defense response to virus"/>
    <property type="evidence" value="ECO:0007669"/>
    <property type="project" value="UniProtKB-KW"/>
</dbReference>
<dbReference type="GO" id="GO:0003723">
    <property type="term" value="F:RNA binding"/>
    <property type="evidence" value="ECO:0007669"/>
    <property type="project" value="InterPro"/>
</dbReference>
<dbReference type="EMBL" id="CP003200">
    <property type="protein sequence ID" value="AEW62194.1"/>
    <property type="molecule type" value="Genomic_DNA"/>
</dbReference>
<dbReference type="GeneID" id="11848525"/>